<keyword evidence="5" id="KW-1185">Reference proteome</keyword>
<organism evidence="4 5">
    <name type="scientific">Malus domestica</name>
    <name type="common">Apple</name>
    <name type="synonym">Pyrus malus</name>
    <dbReference type="NCBI Taxonomy" id="3750"/>
    <lineage>
        <taxon>Eukaryota</taxon>
        <taxon>Viridiplantae</taxon>
        <taxon>Streptophyta</taxon>
        <taxon>Embryophyta</taxon>
        <taxon>Tracheophyta</taxon>
        <taxon>Spermatophyta</taxon>
        <taxon>Magnoliopsida</taxon>
        <taxon>eudicotyledons</taxon>
        <taxon>Gunneridae</taxon>
        <taxon>Pentapetalae</taxon>
        <taxon>rosids</taxon>
        <taxon>fabids</taxon>
        <taxon>Rosales</taxon>
        <taxon>Rosaceae</taxon>
        <taxon>Amygdaloideae</taxon>
        <taxon>Maleae</taxon>
        <taxon>Malus</taxon>
    </lineage>
</organism>
<feature type="compositionally biased region" description="Polar residues" evidence="2">
    <location>
        <begin position="14"/>
        <end position="23"/>
    </location>
</feature>
<dbReference type="Pfam" id="PF00079">
    <property type="entry name" value="Serpin"/>
    <property type="match status" value="1"/>
</dbReference>
<protein>
    <recommendedName>
        <fullName evidence="3">Serpin domain-containing protein</fullName>
    </recommendedName>
</protein>
<evidence type="ECO:0000259" key="3">
    <source>
        <dbReference type="Pfam" id="PF00079"/>
    </source>
</evidence>
<dbReference type="InterPro" id="IPR023796">
    <property type="entry name" value="Serpin_dom"/>
</dbReference>
<comment type="caution">
    <text evidence="4">The sequence shown here is derived from an EMBL/GenBank/DDBJ whole genome shotgun (WGS) entry which is preliminary data.</text>
</comment>
<dbReference type="PANTHER" id="PTHR11461:SF211">
    <property type="entry name" value="GH10112P-RELATED"/>
    <property type="match status" value="1"/>
</dbReference>
<feature type="compositionally biased region" description="Low complexity" evidence="2">
    <location>
        <begin position="26"/>
        <end position="44"/>
    </location>
</feature>
<accession>A0A498KKT3</accession>
<evidence type="ECO:0000256" key="2">
    <source>
        <dbReference type="SAM" id="MobiDB-lite"/>
    </source>
</evidence>
<gene>
    <name evidence="4" type="ORF">DVH24_018284</name>
</gene>
<dbReference type="SUPFAM" id="SSF56574">
    <property type="entry name" value="Serpins"/>
    <property type="match status" value="1"/>
</dbReference>
<feature type="domain" description="Serpin" evidence="3">
    <location>
        <begin position="67"/>
        <end position="174"/>
    </location>
</feature>
<dbReference type="PANTHER" id="PTHR11461">
    <property type="entry name" value="SERINE PROTEASE INHIBITOR, SERPIN"/>
    <property type="match status" value="1"/>
</dbReference>
<feature type="region of interest" description="Disordered" evidence="2">
    <location>
        <begin position="1"/>
        <end position="62"/>
    </location>
</feature>
<dbReference type="Proteomes" id="UP000290289">
    <property type="component" value="Chromosome 2"/>
</dbReference>
<reference evidence="4 5" key="1">
    <citation type="submission" date="2018-10" db="EMBL/GenBank/DDBJ databases">
        <title>A high-quality apple genome assembly.</title>
        <authorList>
            <person name="Hu J."/>
        </authorList>
    </citation>
    <scope>NUCLEOTIDE SEQUENCE [LARGE SCALE GENOMIC DNA]</scope>
    <source>
        <strain evidence="5">cv. HFTH1</strain>
        <tissue evidence="4">Young leaf</tissue>
    </source>
</reference>
<evidence type="ECO:0000313" key="4">
    <source>
        <dbReference type="EMBL" id="RXI06242.1"/>
    </source>
</evidence>
<dbReference type="Gene3D" id="3.30.497.10">
    <property type="entry name" value="Antithrombin, subunit I, domain 2"/>
    <property type="match status" value="1"/>
</dbReference>
<comment type="similarity">
    <text evidence="1">Belongs to the serpin family.</text>
</comment>
<dbReference type="InterPro" id="IPR036186">
    <property type="entry name" value="Serpin_sf"/>
</dbReference>
<dbReference type="InterPro" id="IPR042178">
    <property type="entry name" value="Serpin_sf_1"/>
</dbReference>
<dbReference type="GO" id="GO:0004867">
    <property type="term" value="F:serine-type endopeptidase inhibitor activity"/>
    <property type="evidence" value="ECO:0007669"/>
    <property type="project" value="InterPro"/>
</dbReference>
<dbReference type="STRING" id="3750.A0A498KKT3"/>
<dbReference type="InterPro" id="IPR000215">
    <property type="entry name" value="Serpin_fam"/>
</dbReference>
<proteinExistence type="inferred from homology"/>
<evidence type="ECO:0000256" key="1">
    <source>
        <dbReference type="ARBA" id="ARBA00009500"/>
    </source>
</evidence>
<sequence length="185" mass="19639">MDPKQNPMAPSLASEGTLTSSVQLDGGAPAVASTGAAAPAAAEANDSFPLSDSDQSSFTMDPKEASNLTDVALKITSHLLMTEGKEKNIVYSPLSIQVVLWLLTAGSKGPTQDQLLSFLKSDSTEQLHSLASHLVPLIFADGSNRGGPRLCFANSLWVKDYLPIKPSFKEALDSSTTRRSCFLLK</sequence>
<evidence type="ECO:0000313" key="5">
    <source>
        <dbReference type="Proteomes" id="UP000290289"/>
    </source>
</evidence>
<dbReference type="AlphaFoldDB" id="A0A498KKT3"/>
<dbReference type="GO" id="GO:0005615">
    <property type="term" value="C:extracellular space"/>
    <property type="evidence" value="ECO:0007669"/>
    <property type="project" value="InterPro"/>
</dbReference>
<name>A0A498KKT3_MALDO</name>
<feature type="compositionally biased region" description="Polar residues" evidence="2">
    <location>
        <begin position="48"/>
        <end position="59"/>
    </location>
</feature>
<dbReference type="EMBL" id="RDQH01000328">
    <property type="protein sequence ID" value="RXI06242.1"/>
    <property type="molecule type" value="Genomic_DNA"/>
</dbReference>